<comment type="function">
    <text evidence="8">Cytochromes P450 are a group of heme-thiolate monooxygenases. They oxidize a variety of structurally unrelated compounds, including steroids, fatty acids, and xenobiotics.</text>
</comment>
<evidence type="ECO:0000256" key="4">
    <source>
        <dbReference type="ARBA" id="ARBA00022723"/>
    </source>
</evidence>
<proteinExistence type="inferred from homology"/>
<evidence type="ECO:0000256" key="9">
    <source>
        <dbReference type="PIRSR" id="PIRSR602401-1"/>
    </source>
</evidence>
<keyword evidence="3 9" id="KW-0349">Heme</keyword>
<dbReference type="EMBL" id="JACVVK020000551">
    <property type="protein sequence ID" value="KAK7466672.1"/>
    <property type="molecule type" value="Genomic_DNA"/>
</dbReference>
<keyword evidence="7 10" id="KW-0503">Monooxygenase</keyword>
<dbReference type="PROSITE" id="PS00086">
    <property type="entry name" value="CYTOCHROME_P450"/>
    <property type="match status" value="1"/>
</dbReference>
<dbReference type="AlphaFoldDB" id="A0ABD0J9N1"/>
<evidence type="ECO:0000256" key="5">
    <source>
        <dbReference type="ARBA" id="ARBA00023002"/>
    </source>
</evidence>
<dbReference type="GO" id="GO:0046872">
    <property type="term" value="F:metal ion binding"/>
    <property type="evidence" value="ECO:0007669"/>
    <property type="project" value="UniProtKB-KW"/>
</dbReference>
<comment type="caution">
    <text evidence="11">The sequence shown here is derived from an EMBL/GenBank/DDBJ whole genome shotgun (WGS) entry which is preliminary data.</text>
</comment>
<comment type="similarity">
    <text evidence="2 10">Belongs to the cytochrome P450 family.</text>
</comment>
<accession>A0ABD0J9N1</accession>
<gene>
    <name evidence="11" type="ORF">BaRGS_00037239</name>
</gene>
<keyword evidence="4 9" id="KW-0479">Metal-binding</keyword>
<keyword evidence="12" id="KW-1185">Reference proteome</keyword>
<feature type="binding site" description="axial binding residue" evidence="9">
    <location>
        <position position="313"/>
    </location>
    <ligand>
        <name>heme</name>
        <dbReference type="ChEBI" id="CHEBI:30413"/>
    </ligand>
    <ligandPart>
        <name>Fe</name>
        <dbReference type="ChEBI" id="CHEBI:18248"/>
    </ligandPart>
</feature>
<evidence type="ECO:0000256" key="7">
    <source>
        <dbReference type="ARBA" id="ARBA00023033"/>
    </source>
</evidence>
<evidence type="ECO:0008006" key="13">
    <source>
        <dbReference type="Google" id="ProtNLM"/>
    </source>
</evidence>
<evidence type="ECO:0000256" key="3">
    <source>
        <dbReference type="ARBA" id="ARBA00022617"/>
    </source>
</evidence>
<dbReference type="InterPro" id="IPR050705">
    <property type="entry name" value="Cytochrome_P450_3A"/>
</dbReference>
<reference evidence="11 12" key="1">
    <citation type="journal article" date="2023" name="Sci. Data">
        <title>Genome assembly of the Korean intertidal mud-creeper Batillaria attramentaria.</title>
        <authorList>
            <person name="Patra A.K."/>
            <person name="Ho P.T."/>
            <person name="Jun S."/>
            <person name="Lee S.J."/>
            <person name="Kim Y."/>
            <person name="Won Y.J."/>
        </authorList>
    </citation>
    <scope>NUCLEOTIDE SEQUENCE [LARGE SCALE GENOMIC DNA]</scope>
    <source>
        <strain evidence="11">Wonlab-2016</strain>
    </source>
</reference>
<dbReference type="InterPro" id="IPR036396">
    <property type="entry name" value="Cyt_P450_sf"/>
</dbReference>
<dbReference type="InterPro" id="IPR017972">
    <property type="entry name" value="Cyt_P450_CS"/>
</dbReference>
<name>A0ABD0J9N1_9CAEN</name>
<evidence type="ECO:0000313" key="12">
    <source>
        <dbReference type="Proteomes" id="UP001519460"/>
    </source>
</evidence>
<evidence type="ECO:0000256" key="10">
    <source>
        <dbReference type="RuleBase" id="RU000461"/>
    </source>
</evidence>
<evidence type="ECO:0000256" key="2">
    <source>
        <dbReference type="ARBA" id="ARBA00010617"/>
    </source>
</evidence>
<dbReference type="Proteomes" id="UP001519460">
    <property type="component" value="Unassembled WGS sequence"/>
</dbReference>
<dbReference type="PRINTS" id="PR00463">
    <property type="entry name" value="EP450I"/>
</dbReference>
<dbReference type="PANTHER" id="PTHR24302">
    <property type="entry name" value="CYTOCHROME P450 FAMILY 3"/>
    <property type="match status" value="1"/>
</dbReference>
<comment type="cofactor">
    <cofactor evidence="1 9">
        <name>heme</name>
        <dbReference type="ChEBI" id="CHEBI:30413"/>
    </cofactor>
</comment>
<sequence length="367" mass="41602">MVPAIERVVKNLQNYIKSKAESGEEVELKQLCQCYAIDVIAGVAFGLQVDSLNDPNDPFIKHGKDFVNFETGFVFMAILFPSTVPVFNLLGITFPPKSANDFFQKVLGSALEERRHEQKEYGDFLQLLVEAEREGEDQGPVDAEIDHGHHLKTSSHWTRKGLTTDEIYGNTLIFLFGGYETLNTVMSFTLFCLAANPDCLAKAQAEIDAKLGKKPMDYDTALELTYLDMCLNETMRLYPPAFFIDREIAEDMEFGGYHIKKGWRIAIPTMAIHRDPSIWPDPLKFDPERFTPEARATRHPYAFMPFGLGPRNCIGMRLAQLEMRMAIATILQHFTPVLCDKSVYPPKLQKMMMAAVDGLWVKFKARA</sequence>
<evidence type="ECO:0000256" key="8">
    <source>
        <dbReference type="ARBA" id="ARBA00043906"/>
    </source>
</evidence>
<dbReference type="Gene3D" id="1.10.630.10">
    <property type="entry name" value="Cytochrome P450"/>
    <property type="match status" value="1"/>
</dbReference>
<dbReference type="PANTHER" id="PTHR24302:SF15">
    <property type="entry name" value="FATTY-ACID PEROXYGENASE"/>
    <property type="match status" value="1"/>
</dbReference>
<evidence type="ECO:0000256" key="1">
    <source>
        <dbReference type="ARBA" id="ARBA00001971"/>
    </source>
</evidence>
<evidence type="ECO:0000313" key="11">
    <source>
        <dbReference type="EMBL" id="KAK7466672.1"/>
    </source>
</evidence>
<keyword evidence="5 10" id="KW-0560">Oxidoreductase</keyword>
<dbReference type="InterPro" id="IPR002401">
    <property type="entry name" value="Cyt_P450_E_grp-I"/>
</dbReference>
<protein>
    <recommendedName>
        <fullName evidence="13">Cytochrome P450</fullName>
    </recommendedName>
</protein>
<dbReference type="FunFam" id="1.10.630.10:FF:000182">
    <property type="entry name" value="Cytochrome P450 3A4"/>
    <property type="match status" value="1"/>
</dbReference>
<organism evidence="11 12">
    <name type="scientific">Batillaria attramentaria</name>
    <dbReference type="NCBI Taxonomy" id="370345"/>
    <lineage>
        <taxon>Eukaryota</taxon>
        <taxon>Metazoa</taxon>
        <taxon>Spiralia</taxon>
        <taxon>Lophotrochozoa</taxon>
        <taxon>Mollusca</taxon>
        <taxon>Gastropoda</taxon>
        <taxon>Caenogastropoda</taxon>
        <taxon>Sorbeoconcha</taxon>
        <taxon>Cerithioidea</taxon>
        <taxon>Batillariidae</taxon>
        <taxon>Batillaria</taxon>
    </lineage>
</organism>
<evidence type="ECO:0000256" key="6">
    <source>
        <dbReference type="ARBA" id="ARBA00023004"/>
    </source>
</evidence>
<dbReference type="InterPro" id="IPR001128">
    <property type="entry name" value="Cyt_P450"/>
</dbReference>
<dbReference type="SUPFAM" id="SSF48264">
    <property type="entry name" value="Cytochrome P450"/>
    <property type="match status" value="1"/>
</dbReference>
<dbReference type="GO" id="GO:0004497">
    <property type="term" value="F:monooxygenase activity"/>
    <property type="evidence" value="ECO:0007669"/>
    <property type="project" value="UniProtKB-KW"/>
</dbReference>
<keyword evidence="6 9" id="KW-0408">Iron</keyword>
<dbReference type="PRINTS" id="PR00385">
    <property type="entry name" value="P450"/>
</dbReference>
<dbReference type="Pfam" id="PF00067">
    <property type="entry name" value="p450"/>
    <property type="match status" value="1"/>
</dbReference>